<dbReference type="AlphaFoldDB" id="A0A9W8MRY4"/>
<keyword evidence="2" id="KW-1185">Reference proteome</keyword>
<comment type="caution">
    <text evidence="1">The sequence shown here is derived from an EMBL/GenBank/DDBJ whole genome shotgun (WGS) entry which is preliminary data.</text>
</comment>
<gene>
    <name evidence="1" type="ORF">NLJ89_g10630</name>
</gene>
<evidence type="ECO:0000313" key="1">
    <source>
        <dbReference type="EMBL" id="KAJ3495406.1"/>
    </source>
</evidence>
<evidence type="ECO:0000313" key="2">
    <source>
        <dbReference type="Proteomes" id="UP001148786"/>
    </source>
</evidence>
<protein>
    <submittedName>
        <fullName evidence="1">Uncharacterized protein</fullName>
    </submittedName>
</protein>
<proteinExistence type="predicted"/>
<organism evidence="1 2">
    <name type="scientific">Agrocybe chaxingu</name>
    <dbReference type="NCBI Taxonomy" id="84603"/>
    <lineage>
        <taxon>Eukaryota</taxon>
        <taxon>Fungi</taxon>
        <taxon>Dikarya</taxon>
        <taxon>Basidiomycota</taxon>
        <taxon>Agaricomycotina</taxon>
        <taxon>Agaricomycetes</taxon>
        <taxon>Agaricomycetidae</taxon>
        <taxon>Agaricales</taxon>
        <taxon>Agaricineae</taxon>
        <taxon>Strophariaceae</taxon>
        <taxon>Agrocybe</taxon>
    </lineage>
</organism>
<reference evidence="1" key="1">
    <citation type="submission" date="2022-07" db="EMBL/GenBank/DDBJ databases">
        <title>Genome Sequence of Agrocybe chaxingu.</title>
        <authorList>
            <person name="Buettner E."/>
        </authorList>
    </citation>
    <scope>NUCLEOTIDE SEQUENCE</scope>
    <source>
        <strain evidence="1">MP-N11</strain>
    </source>
</reference>
<accession>A0A9W8MRY4</accession>
<dbReference type="EMBL" id="JANKHO010002032">
    <property type="protein sequence ID" value="KAJ3495406.1"/>
    <property type="molecule type" value="Genomic_DNA"/>
</dbReference>
<sequence>MATAAVTTFNPADIPGFGMPLKETDMDISRLTYNSLPYFEDQPQLQSKYAKEIKALVDIIGRYSMGHLFRVHSAHRHAAIPNGTVRLETDMGMGNGFTWNRATEIKHPDAAKMHATFFKVDQNGLQHSRRVSGRICDVPHHQWA</sequence>
<name>A0A9W8MRY4_9AGAR</name>
<dbReference type="OrthoDB" id="2322999at2759"/>
<dbReference type="Proteomes" id="UP001148786">
    <property type="component" value="Unassembled WGS sequence"/>
</dbReference>